<dbReference type="Pfam" id="PF03965">
    <property type="entry name" value="Penicillinase_R"/>
    <property type="match status" value="1"/>
</dbReference>
<gene>
    <name evidence="5" type="ORF">HNQ39_001896</name>
</gene>
<comment type="similarity">
    <text evidence="1">Belongs to the BlaI transcriptional regulatory family.</text>
</comment>
<dbReference type="InterPro" id="IPR036388">
    <property type="entry name" value="WH-like_DNA-bd_sf"/>
</dbReference>
<evidence type="ECO:0000313" key="5">
    <source>
        <dbReference type="EMBL" id="MBB6050105.1"/>
    </source>
</evidence>
<dbReference type="AlphaFoldDB" id="A0A7W9SNY3"/>
<evidence type="ECO:0000256" key="4">
    <source>
        <dbReference type="ARBA" id="ARBA00023163"/>
    </source>
</evidence>
<evidence type="ECO:0000313" key="6">
    <source>
        <dbReference type="Proteomes" id="UP000520814"/>
    </source>
</evidence>
<proteinExistence type="inferred from homology"/>
<sequence length="136" mass="14919">MPKPTLGNLELEILQHITEHAPVTVGQVTESFAVPRGFTRSTINTSVERLFKKGYLTRTAEPEGTVFRYSPAVPSEEVLSGLVERFVENTLAGSLSPFVAYFARRKPLSAEEVAQLRSLVDTLEAAGAQDESDKPQ</sequence>
<comment type="caution">
    <text evidence="5">The sequence shown here is derived from an EMBL/GenBank/DDBJ whole genome shotgun (WGS) entry which is preliminary data.</text>
</comment>
<protein>
    <submittedName>
        <fullName evidence="5">Putative transcriptional regulator</fullName>
    </submittedName>
</protein>
<keyword evidence="6" id="KW-1185">Reference proteome</keyword>
<name>A0A7W9SNY3_ARMRO</name>
<keyword evidence="2" id="KW-0805">Transcription regulation</keyword>
<keyword evidence="3" id="KW-0238">DNA-binding</keyword>
<organism evidence="5 6">
    <name type="scientific">Armatimonas rosea</name>
    <dbReference type="NCBI Taxonomy" id="685828"/>
    <lineage>
        <taxon>Bacteria</taxon>
        <taxon>Bacillati</taxon>
        <taxon>Armatimonadota</taxon>
        <taxon>Armatimonadia</taxon>
        <taxon>Armatimonadales</taxon>
        <taxon>Armatimonadaceae</taxon>
        <taxon>Armatimonas</taxon>
    </lineage>
</organism>
<evidence type="ECO:0000256" key="1">
    <source>
        <dbReference type="ARBA" id="ARBA00011046"/>
    </source>
</evidence>
<dbReference type="Gene3D" id="1.10.10.10">
    <property type="entry name" value="Winged helix-like DNA-binding domain superfamily/Winged helix DNA-binding domain"/>
    <property type="match status" value="1"/>
</dbReference>
<dbReference type="InterPro" id="IPR005650">
    <property type="entry name" value="BlaI_family"/>
</dbReference>
<dbReference type="GO" id="GO:0045892">
    <property type="term" value="P:negative regulation of DNA-templated transcription"/>
    <property type="evidence" value="ECO:0007669"/>
    <property type="project" value="InterPro"/>
</dbReference>
<dbReference type="PIRSF" id="PIRSF019455">
    <property type="entry name" value="CopR_AtkY"/>
    <property type="match status" value="1"/>
</dbReference>
<evidence type="ECO:0000256" key="3">
    <source>
        <dbReference type="ARBA" id="ARBA00023125"/>
    </source>
</evidence>
<dbReference type="EMBL" id="JACHGW010000002">
    <property type="protein sequence ID" value="MBB6050105.1"/>
    <property type="molecule type" value="Genomic_DNA"/>
</dbReference>
<dbReference type="InterPro" id="IPR036390">
    <property type="entry name" value="WH_DNA-bd_sf"/>
</dbReference>
<evidence type="ECO:0000256" key="2">
    <source>
        <dbReference type="ARBA" id="ARBA00023015"/>
    </source>
</evidence>
<dbReference type="Gene3D" id="1.10.4040.10">
    <property type="entry name" value="Penicillinase repressor domain"/>
    <property type="match status" value="1"/>
</dbReference>
<accession>A0A7W9SNY3</accession>
<keyword evidence="4" id="KW-0804">Transcription</keyword>
<dbReference type="Proteomes" id="UP000520814">
    <property type="component" value="Unassembled WGS sequence"/>
</dbReference>
<dbReference type="SUPFAM" id="SSF46785">
    <property type="entry name" value="Winged helix' DNA-binding domain"/>
    <property type="match status" value="1"/>
</dbReference>
<reference evidence="5 6" key="1">
    <citation type="submission" date="2020-08" db="EMBL/GenBank/DDBJ databases">
        <title>Genomic Encyclopedia of Type Strains, Phase IV (KMG-IV): sequencing the most valuable type-strain genomes for metagenomic binning, comparative biology and taxonomic classification.</title>
        <authorList>
            <person name="Goeker M."/>
        </authorList>
    </citation>
    <scope>NUCLEOTIDE SEQUENCE [LARGE SCALE GENOMIC DNA]</scope>
    <source>
        <strain evidence="5 6">DSM 23562</strain>
    </source>
</reference>
<dbReference type="RefSeq" id="WP_184194414.1">
    <property type="nucleotide sequence ID" value="NZ_JACHGW010000002.1"/>
</dbReference>
<dbReference type="GO" id="GO:0003677">
    <property type="term" value="F:DNA binding"/>
    <property type="evidence" value="ECO:0007669"/>
    <property type="project" value="UniProtKB-KW"/>
</dbReference>